<dbReference type="InterPro" id="IPR036770">
    <property type="entry name" value="Ankyrin_rpt-contain_sf"/>
</dbReference>
<feature type="repeat" description="ANK" evidence="3">
    <location>
        <begin position="346"/>
        <end position="378"/>
    </location>
</feature>
<comment type="caution">
    <text evidence="7">The sequence shown here is derived from an EMBL/GenBank/DDBJ whole genome shotgun (WGS) entry which is preliminary data.</text>
</comment>
<accession>A0A1Q9EUH4</accession>
<dbReference type="PROSITE" id="PS50297">
    <property type="entry name" value="ANK_REP_REGION"/>
    <property type="match status" value="7"/>
</dbReference>
<evidence type="ECO:0000313" key="8">
    <source>
        <dbReference type="Proteomes" id="UP000186817"/>
    </source>
</evidence>
<dbReference type="SMART" id="SM00213">
    <property type="entry name" value="UBQ"/>
    <property type="match status" value="2"/>
</dbReference>
<dbReference type="Proteomes" id="UP000186817">
    <property type="component" value="Unassembled WGS sequence"/>
</dbReference>
<dbReference type="Pfam" id="PF12796">
    <property type="entry name" value="Ank_2"/>
    <property type="match status" value="2"/>
</dbReference>
<feature type="region of interest" description="Disordered" evidence="4">
    <location>
        <begin position="404"/>
        <end position="424"/>
    </location>
</feature>
<dbReference type="InterPro" id="IPR029071">
    <property type="entry name" value="Ubiquitin-like_domsf"/>
</dbReference>
<keyword evidence="5" id="KW-0472">Membrane</keyword>
<keyword evidence="5" id="KW-1133">Transmembrane helix</keyword>
<organism evidence="7 8">
    <name type="scientific">Symbiodinium microadriaticum</name>
    <name type="common">Dinoflagellate</name>
    <name type="synonym">Zooxanthella microadriatica</name>
    <dbReference type="NCBI Taxonomy" id="2951"/>
    <lineage>
        <taxon>Eukaryota</taxon>
        <taxon>Sar</taxon>
        <taxon>Alveolata</taxon>
        <taxon>Dinophyceae</taxon>
        <taxon>Suessiales</taxon>
        <taxon>Symbiodiniaceae</taxon>
        <taxon>Symbiodinium</taxon>
    </lineage>
</organism>
<evidence type="ECO:0000259" key="6">
    <source>
        <dbReference type="SMART" id="SM00213"/>
    </source>
</evidence>
<evidence type="ECO:0000256" key="4">
    <source>
        <dbReference type="SAM" id="MobiDB-lite"/>
    </source>
</evidence>
<name>A0A1Q9EUH4_SYMMI</name>
<proteinExistence type="predicted"/>
<gene>
    <name evidence="7" type="primary">secG</name>
    <name evidence="7" type="ORF">AK812_SmicGene5084</name>
</gene>
<keyword evidence="2 3" id="KW-0040">ANK repeat</keyword>
<reference evidence="7 8" key="1">
    <citation type="submission" date="2016-02" db="EMBL/GenBank/DDBJ databases">
        <title>Genome analysis of coral dinoflagellate symbionts highlights evolutionary adaptations to a symbiotic lifestyle.</title>
        <authorList>
            <person name="Aranda M."/>
            <person name="Li Y."/>
            <person name="Liew Y.J."/>
            <person name="Baumgarten S."/>
            <person name="Simakov O."/>
            <person name="Wilson M."/>
            <person name="Piel J."/>
            <person name="Ashoor H."/>
            <person name="Bougouffa S."/>
            <person name="Bajic V.B."/>
            <person name="Ryu T."/>
            <person name="Ravasi T."/>
            <person name="Bayer T."/>
            <person name="Micklem G."/>
            <person name="Kim H."/>
            <person name="Bhak J."/>
            <person name="Lajeunesse T.C."/>
            <person name="Voolstra C.R."/>
        </authorList>
    </citation>
    <scope>NUCLEOTIDE SEQUENCE [LARGE SCALE GENOMIC DNA]</scope>
    <source>
        <strain evidence="7 8">CCMP2467</strain>
    </source>
</reference>
<feature type="domain" description="Ubiquitin-like" evidence="6">
    <location>
        <begin position="1"/>
        <end position="66"/>
    </location>
</feature>
<evidence type="ECO:0000256" key="1">
    <source>
        <dbReference type="ARBA" id="ARBA00022737"/>
    </source>
</evidence>
<keyword evidence="5" id="KW-0812">Transmembrane</keyword>
<dbReference type="Pfam" id="PF00240">
    <property type="entry name" value="ubiquitin"/>
    <property type="match status" value="1"/>
</dbReference>
<feature type="repeat" description="ANK" evidence="3">
    <location>
        <begin position="604"/>
        <end position="636"/>
    </location>
</feature>
<evidence type="ECO:0000256" key="3">
    <source>
        <dbReference type="PROSITE-ProRule" id="PRU00023"/>
    </source>
</evidence>
<dbReference type="SMART" id="SM00248">
    <property type="entry name" value="ANK"/>
    <property type="match status" value="8"/>
</dbReference>
<dbReference type="PANTHER" id="PTHR24171">
    <property type="entry name" value="ANKYRIN REPEAT DOMAIN-CONTAINING PROTEIN 39-RELATED"/>
    <property type="match status" value="1"/>
</dbReference>
<evidence type="ECO:0000313" key="7">
    <source>
        <dbReference type="EMBL" id="OLQ11094.1"/>
    </source>
</evidence>
<dbReference type="OrthoDB" id="285735at2759"/>
<feature type="transmembrane region" description="Helical" evidence="5">
    <location>
        <begin position="201"/>
        <end position="222"/>
    </location>
</feature>
<dbReference type="SUPFAM" id="SSF48403">
    <property type="entry name" value="Ankyrin repeat"/>
    <property type="match status" value="2"/>
</dbReference>
<feature type="repeat" description="ANK" evidence="3">
    <location>
        <begin position="637"/>
        <end position="669"/>
    </location>
</feature>
<dbReference type="PANTHER" id="PTHR24171:SF10">
    <property type="entry name" value="ANKYRIN REPEAT DOMAIN-CONTAINING PROTEIN 29-LIKE"/>
    <property type="match status" value="1"/>
</dbReference>
<dbReference type="Pfam" id="PF00023">
    <property type="entry name" value="Ank"/>
    <property type="match status" value="2"/>
</dbReference>
<evidence type="ECO:0000256" key="5">
    <source>
        <dbReference type="SAM" id="Phobius"/>
    </source>
</evidence>
<keyword evidence="1" id="KW-0677">Repeat</keyword>
<feature type="repeat" description="ANK" evidence="3">
    <location>
        <begin position="571"/>
        <end position="603"/>
    </location>
</feature>
<dbReference type="SUPFAM" id="SSF54236">
    <property type="entry name" value="Ubiquitin-like"/>
    <property type="match status" value="1"/>
</dbReference>
<feature type="repeat" description="ANK" evidence="3">
    <location>
        <begin position="279"/>
        <end position="312"/>
    </location>
</feature>
<feature type="domain" description="Ubiquitin-like" evidence="6">
    <location>
        <begin position="442"/>
        <end position="517"/>
    </location>
</feature>
<dbReference type="Gene3D" id="1.25.40.20">
    <property type="entry name" value="Ankyrin repeat-containing domain"/>
    <property type="match status" value="3"/>
</dbReference>
<feature type="repeat" description="ANK" evidence="3">
    <location>
        <begin position="246"/>
        <end position="278"/>
    </location>
</feature>
<dbReference type="CDD" id="cd17039">
    <property type="entry name" value="Ubl_ubiquitin_like"/>
    <property type="match status" value="2"/>
</dbReference>
<keyword evidence="8" id="KW-1185">Reference proteome</keyword>
<dbReference type="PROSITE" id="PS50088">
    <property type="entry name" value="ANK_REPEAT"/>
    <property type="match status" value="7"/>
</dbReference>
<dbReference type="InterPro" id="IPR002110">
    <property type="entry name" value="Ankyrin_rpt"/>
</dbReference>
<dbReference type="EMBL" id="LSRX01000065">
    <property type="protein sequence ID" value="OLQ11094.1"/>
    <property type="molecule type" value="Genomic_DNA"/>
</dbReference>
<dbReference type="AlphaFoldDB" id="A0A1Q9EUH4"/>
<dbReference type="InterPro" id="IPR000626">
    <property type="entry name" value="Ubiquitin-like_dom"/>
</dbReference>
<sequence>MLHVTKLSGEFLASFPVSELSDVKALKQRLHRQHGLPPRFRQRLLYESNVLNDAIKLESVLDLQAAATISPPRRRCRQKQRLDASVTPDSMMNLQVLMLPFSEASSHQQQELWKVAGEGLAAEERLSREETGSQSRMRGVGLCGGRPVGLVWLADGGGGGGGLCGGRSVWGWCVWLTVAGVVGACVAVGLWGWCGWLMGPLWLVWLGVCVAGVAGGVCFAILCGKVEALLQLPMDPDVVIVPLVADATTPLMRASEYGHVHVAELLLEAGARKELRDSGGSTALMLAAQTSRAELVVQLLLEAGAQKDARDDDHSTALMYAAFNGRAPAARLLLEAGAQKDLRDRDGRTALMDAARGGHAPVVELLLEARAEQDVRENDGMTAQMLAVDAGHRQVAQLLGFSYKRRPSSSPTAAPQKIAGRSPQAKVPIAHLRNTPISPAMLHVTLLSGEDLAALPFSELSDVKALKQRLHEQHGLPPRFRQRLFHEESALDDAVTLASVMESQAVHEDTTLSDAVKPDAVMHLQALVLEFSDASHVQRSELSNAAENDMVDEVESLLQLPMDPDAVTGEPNHTPLMVASGNGHVRVVQLLLEAGAQKEAVAADGSTPLMWAALEGRDSVVRLLLEAGAEMDVRDQGGWTALMCSASERHPQVLRLLLEAGADKDVCDRFGQTALMLAEEAEESDDEILRLLEPVAEDDDGELSEA</sequence>
<feature type="transmembrane region" description="Helical" evidence="5">
    <location>
        <begin position="169"/>
        <end position="194"/>
    </location>
</feature>
<protein>
    <submittedName>
        <fullName evidence="7">Ankyrin repeat, PH and SEC7 domain containing protein secG</fullName>
    </submittedName>
</protein>
<evidence type="ECO:0000256" key="2">
    <source>
        <dbReference type="ARBA" id="ARBA00023043"/>
    </source>
</evidence>
<feature type="repeat" description="ANK" evidence="3">
    <location>
        <begin position="313"/>
        <end position="345"/>
    </location>
</feature>